<keyword evidence="6" id="KW-0902">Two-component regulatory system</keyword>
<dbReference type="PANTHER" id="PTHR43065:SF50">
    <property type="entry name" value="HISTIDINE KINASE"/>
    <property type="match status" value="1"/>
</dbReference>
<feature type="domain" description="Histidine kinase" evidence="8">
    <location>
        <begin position="420"/>
        <end position="683"/>
    </location>
</feature>
<dbReference type="EMBL" id="LJZR01000019">
    <property type="protein sequence ID" value="KPQ34516.1"/>
    <property type="molecule type" value="Genomic_DNA"/>
</dbReference>
<dbReference type="SMART" id="SM00387">
    <property type="entry name" value="HATPase_c"/>
    <property type="match status" value="1"/>
</dbReference>
<dbReference type="EC" id="2.7.13.3" evidence="3"/>
<evidence type="ECO:0000256" key="5">
    <source>
        <dbReference type="ARBA" id="ARBA00022777"/>
    </source>
</evidence>
<dbReference type="Pfam" id="PF01590">
    <property type="entry name" value="GAF"/>
    <property type="match status" value="2"/>
</dbReference>
<comment type="catalytic activity">
    <reaction evidence="1">
        <text>ATP + protein L-histidine = ADP + protein N-phospho-L-histidine.</text>
        <dbReference type="EC" id="2.7.13.3"/>
    </reaction>
</comment>
<feature type="domain" description="Phytochrome chromophore attachment site" evidence="7">
    <location>
        <begin position="232"/>
        <end position="370"/>
    </location>
</feature>
<dbReference type="STRING" id="1666911.HLUCCA11_14550"/>
<dbReference type="Proteomes" id="UP000050465">
    <property type="component" value="Unassembled WGS sequence"/>
</dbReference>
<evidence type="ECO:0000256" key="3">
    <source>
        <dbReference type="ARBA" id="ARBA00012438"/>
    </source>
</evidence>
<dbReference type="SUPFAM" id="SSF55874">
    <property type="entry name" value="ATPase domain of HSP90 chaperone/DNA topoisomerase II/histidine kinase"/>
    <property type="match status" value="1"/>
</dbReference>
<dbReference type="InterPro" id="IPR003594">
    <property type="entry name" value="HATPase_dom"/>
</dbReference>
<dbReference type="SUPFAM" id="SSF47384">
    <property type="entry name" value="Homodimeric domain of signal transducing histidine kinase"/>
    <property type="match status" value="1"/>
</dbReference>
<dbReference type="InterPro" id="IPR004358">
    <property type="entry name" value="Sig_transdc_His_kin-like_C"/>
</dbReference>
<proteinExistence type="inferred from homology"/>
<dbReference type="CDD" id="cd00082">
    <property type="entry name" value="HisKA"/>
    <property type="match status" value="1"/>
</dbReference>
<comment type="caution">
    <text evidence="9">The sequence shown here is derived from an EMBL/GenBank/DDBJ whole genome shotgun (WGS) entry which is preliminary data.</text>
</comment>
<evidence type="ECO:0000256" key="6">
    <source>
        <dbReference type="ARBA" id="ARBA00023012"/>
    </source>
</evidence>
<dbReference type="InterPro" id="IPR036097">
    <property type="entry name" value="HisK_dim/P_sf"/>
</dbReference>
<keyword evidence="5" id="KW-0418">Kinase</keyword>
<comment type="similarity">
    <text evidence="2">In the N-terminal section; belongs to the phytochrome family.</text>
</comment>
<dbReference type="InterPro" id="IPR036890">
    <property type="entry name" value="HATPase_C_sf"/>
</dbReference>
<evidence type="ECO:0000256" key="1">
    <source>
        <dbReference type="ARBA" id="ARBA00000085"/>
    </source>
</evidence>
<dbReference type="PROSITE" id="PS50109">
    <property type="entry name" value="HIS_KIN"/>
    <property type="match status" value="1"/>
</dbReference>
<evidence type="ECO:0000313" key="9">
    <source>
        <dbReference type="EMBL" id="KPQ34516.1"/>
    </source>
</evidence>
<dbReference type="PANTHER" id="PTHR43065">
    <property type="entry name" value="SENSOR HISTIDINE KINASE"/>
    <property type="match status" value="1"/>
</dbReference>
<evidence type="ECO:0000259" key="8">
    <source>
        <dbReference type="PROSITE" id="PS50109"/>
    </source>
</evidence>
<evidence type="ECO:0000313" key="10">
    <source>
        <dbReference type="Proteomes" id="UP000050465"/>
    </source>
</evidence>
<keyword evidence="5" id="KW-0808">Transferase</keyword>
<dbReference type="Pfam" id="PF02518">
    <property type="entry name" value="HATPase_c"/>
    <property type="match status" value="1"/>
</dbReference>
<dbReference type="InterPro" id="IPR029016">
    <property type="entry name" value="GAF-like_dom_sf"/>
</dbReference>
<dbReference type="PATRIC" id="fig|1666911.3.peg.165"/>
<keyword evidence="4" id="KW-0597">Phosphoprotein</keyword>
<dbReference type="Gene3D" id="1.10.287.130">
    <property type="match status" value="1"/>
</dbReference>
<dbReference type="SMART" id="SM00065">
    <property type="entry name" value="GAF"/>
    <property type="match status" value="2"/>
</dbReference>
<dbReference type="InterPro" id="IPR003661">
    <property type="entry name" value="HisK_dim/P_dom"/>
</dbReference>
<sequence>MSKYLDSDQSFNGLQQAAYQLSSCTDQIFLQIKQQQTLSQIIDCIRSSQDLDTLFKTTATEVRELLNADRVGVFRFMPGSSWDEGEFVSEDVNINFASAMAEKVHDHCFGSQFAAYYTEGRVQAVTDIHNAGLSDCHIRVLSQFQIRANLIVPVLKGKELWGLFCIHQCAHPRRWELGEIEFAKKIAGHFAIALQQAEYIEQLQDKVTRLDQAKAHETAIFNITNRIRRSLGLETICETATEEVRQLLAVDRVAIYRFNPDWSGDFRFESVAEGWNSLAGVTATIADTHLMETQGGRYANNETFAVADIYKAGHAECHVALLERFQAKAYAITPIFQGERLWGLLAAFQNDAPRQWAKEEIDLLAQICEQLGIAIQQAESVCKIQAQSRELKQTLEDLQQSQMQQIQNEKMASLGQLVAGVAHEINNPINYIHGNIKHIGQYVEALLPLVAFYQQQGSNSATDIKTKEIAEDIDFDFILEDLPKLLASMRMGTERIRSIVLSLRNFSRLDETGCKAVDIHEGLESTLLILGNRIKDCNNPKGIEIIKNYQQIPLIDCYPAQLNQVFMNLLANALDAIEEAIKAKSLNDESPDSRPTYKIWISTQLNEQEQVELRIRDNGIGLKEAIVHKVFDHFFTTKPVGKGTGLGLAISRKIIMEKHFGTLSLNAMPGQGAEFIVCLPTKLKSDLTPKR</sequence>
<reference evidence="9 10" key="1">
    <citation type="submission" date="2015-09" db="EMBL/GenBank/DDBJ databases">
        <title>Identification and resolution of microdiversity through metagenomic sequencing of parallel consortia.</title>
        <authorList>
            <person name="Nelson W.C."/>
            <person name="Romine M.F."/>
            <person name="Lindemann S.R."/>
        </authorList>
    </citation>
    <scope>NUCLEOTIDE SEQUENCE [LARGE SCALE GENOMIC DNA]</scope>
    <source>
        <strain evidence="9">Ana</strain>
    </source>
</reference>
<name>A0A0P7ZNN9_9CYAN</name>
<evidence type="ECO:0000259" key="7">
    <source>
        <dbReference type="PROSITE" id="PS50046"/>
    </source>
</evidence>
<feature type="domain" description="Phytochrome chromophore attachment site" evidence="7">
    <location>
        <begin position="50"/>
        <end position="189"/>
    </location>
</feature>
<dbReference type="InterPro" id="IPR016132">
    <property type="entry name" value="Phyto_chromo_attachment"/>
</dbReference>
<dbReference type="GO" id="GO:0000155">
    <property type="term" value="F:phosphorelay sensor kinase activity"/>
    <property type="evidence" value="ECO:0007669"/>
    <property type="project" value="InterPro"/>
</dbReference>
<dbReference type="InterPro" id="IPR005467">
    <property type="entry name" value="His_kinase_dom"/>
</dbReference>
<organism evidence="9 10">
    <name type="scientific">Phormidesmis priestleyi Ana</name>
    <dbReference type="NCBI Taxonomy" id="1666911"/>
    <lineage>
        <taxon>Bacteria</taxon>
        <taxon>Bacillati</taxon>
        <taxon>Cyanobacteriota</taxon>
        <taxon>Cyanophyceae</taxon>
        <taxon>Leptolyngbyales</taxon>
        <taxon>Leptolyngbyaceae</taxon>
        <taxon>Phormidesmis</taxon>
    </lineage>
</organism>
<gene>
    <name evidence="9" type="ORF">HLUCCA11_14550</name>
</gene>
<dbReference type="AlphaFoldDB" id="A0A0P7ZNN9"/>
<protein>
    <recommendedName>
        <fullName evidence="3">histidine kinase</fullName>
        <ecNumber evidence="3">2.7.13.3</ecNumber>
    </recommendedName>
</protein>
<dbReference type="PROSITE" id="PS50046">
    <property type="entry name" value="PHYTOCHROME_2"/>
    <property type="match status" value="2"/>
</dbReference>
<dbReference type="SUPFAM" id="SSF55781">
    <property type="entry name" value="GAF domain-like"/>
    <property type="match status" value="2"/>
</dbReference>
<evidence type="ECO:0000256" key="4">
    <source>
        <dbReference type="ARBA" id="ARBA00022553"/>
    </source>
</evidence>
<accession>A0A0P7ZNN9</accession>
<dbReference type="Gene3D" id="3.30.450.40">
    <property type="match status" value="2"/>
</dbReference>
<evidence type="ECO:0000256" key="2">
    <source>
        <dbReference type="ARBA" id="ARBA00006402"/>
    </source>
</evidence>
<dbReference type="PRINTS" id="PR00344">
    <property type="entry name" value="BCTRLSENSOR"/>
</dbReference>
<dbReference type="Gene3D" id="3.30.565.10">
    <property type="entry name" value="Histidine kinase-like ATPase, C-terminal domain"/>
    <property type="match status" value="1"/>
</dbReference>
<dbReference type="InterPro" id="IPR003018">
    <property type="entry name" value="GAF"/>
</dbReference>